<organism evidence="3 4">
    <name type="scientific">Heterodermia speciosa</name>
    <dbReference type="NCBI Taxonomy" id="116794"/>
    <lineage>
        <taxon>Eukaryota</taxon>
        <taxon>Fungi</taxon>
        <taxon>Dikarya</taxon>
        <taxon>Ascomycota</taxon>
        <taxon>Pezizomycotina</taxon>
        <taxon>Lecanoromycetes</taxon>
        <taxon>OSLEUM clade</taxon>
        <taxon>Lecanoromycetidae</taxon>
        <taxon>Caliciales</taxon>
        <taxon>Physciaceae</taxon>
        <taxon>Heterodermia</taxon>
    </lineage>
</organism>
<protein>
    <recommendedName>
        <fullName evidence="5">Secreted protein</fullName>
    </recommendedName>
</protein>
<keyword evidence="4" id="KW-1185">Reference proteome</keyword>
<accession>A0A8H3FJ21</accession>
<feature type="chain" id="PRO_5034304458" description="Secreted protein" evidence="2">
    <location>
        <begin position="25"/>
        <end position="188"/>
    </location>
</feature>
<evidence type="ECO:0000313" key="3">
    <source>
        <dbReference type="EMBL" id="CAF9924615.1"/>
    </source>
</evidence>
<evidence type="ECO:0000256" key="2">
    <source>
        <dbReference type="SAM" id="SignalP"/>
    </source>
</evidence>
<gene>
    <name evidence="3" type="ORF">HETSPECPRED_005621</name>
</gene>
<sequence>MLCLRDFVRLITLVSVILVSFCAGAPAPRNNSPEGRTLPARQDSSNLSLRRASQTTSQLSSHPARSLQSRVWKLDYLDEGWALYFSTYEQFVKIENAATTLQTFFDSVAEYAASQWINQPPLKELSIQFGELILDFKCDVTEIPWNFVQMFAERMKRSVLSGFAAAFEAVLEHVLSGGTVWVRLRTIP</sequence>
<feature type="region of interest" description="Disordered" evidence="1">
    <location>
        <begin position="28"/>
        <end position="49"/>
    </location>
</feature>
<keyword evidence="2" id="KW-0732">Signal</keyword>
<dbReference type="AlphaFoldDB" id="A0A8H3FJ21"/>
<name>A0A8H3FJ21_9LECA</name>
<dbReference type="OrthoDB" id="10409389at2759"/>
<evidence type="ECO:0000256" key="1">
    <source>
        <dbReference type="SAM" id="MobiDB-lite"/>
    </source>
</evidence>
<dbReference type="Proteomes" id="UP000664521">
    <property type="component" value="Unassembled WGS sequence"/>
</dbReference>
<dbReference type="EMBL" id="CAJPDS010000036">
    <property type="protein sequence ID" value="CAF9924615.1"/>
    <property type="molecule type" value="Genomic_DNA"/>
</dbReference>
<proteinExistence type="predicted"/>
<feature type="signal peptide" evidence="2">
    <location>
        <begin position="1"/>
        <end position="24"/>
    </location>
</feature>
<evidence type="ECO:0008006" key="5">
    <source>
        <dbReference type="Google" id="ProtNLM"/>
    </source>
</evidence>
<reference evidence="3" key="1">
    <citation type="submission" date="2021-03" db="EMBL/GenBank/DDBJ databases">
        <authorList>
            <person name="Tagirdzhanova G."/>
        </authorList>
    </citation>
    <scope>NUCLEOTIDE SEQUENCE</scope>
</reference>
<comment type="caution">
    <text evidence="3">The sequence shown here is derived from an EMBL/GenBank/DDBJ whole genome shotgun (WGS) entry which is preliminary data.</text>
</comment>
<evidence type="ECO:0000313" key="4">
    <source>
        <dbReference type="Proteomes" id="UP000664521"/>
    </source>
</evidence>